<dbReference type="PANTHER" id="PTHR11935:SF77">
    <property type="entry name" value="HYDROXYACYLGLUTATHIONE HYDROLASE-LIKE PROTEIN"/>
    <property type="match status" value="1"/>
</dbReference>
<dbReference type="AlphaFoldDB" id="A0A7E6DAJ3"/>
<evidence type="ECO:0000313" key="1">
    <source>
        <dbReference type="Proteomes" id="UP000504628"/>
    </source>
</evidence>
<dbReference type="InterPro" id="IPR036866">
    <property type="entry name" value="RibonucZ/Hydroxyglut_hydro"/>
</dbReference>
<accession>A0A7E6DAJ3</accession>
<dbReference type="RefSeq" id="XP_035875986.1">
    <property type="nucleotide sequence ID" value="XM_036020093.1"/>
</dbReference>
<keyword evidence="1" id="KW-1185">Reference proteome</keyword>
<dbReference type="KEGG" id="pdic:114507939"/>
<dbReference type="InParanoid" id="A0A7E6DAJ3"/>
<evidence type="ECO:0000313" key="2">
    <source>
        <dbReference type="RefSeq" id="XP_035875986.1"/>
    </source>
</evidence>
<dbReference type="OrthoDB" id="9809577at2759"/>
<dbReference type="CTD" id="84264"/>
<sequence>MLNVKAIPVLEDNYMYLIIKEHTRLAVAKDMTMLKRQLEIVGWKGVSLTTILTIHHHWTRSKDMQRWSYLWPGLVLDANEHICALTYRLEHGEKFPMSTCLGGPEGCRVCPPNPPPICGSLVPFCVLPPEAQPTSSYLSYFLWEDKCPRPACPLLQYRCPASTCSSFSDPSPSNWHLERTAQQMYQSLAETLGTLPQESEWPVPSPFLGSSLLAQPTGCAPNLCQEDRAGRLAGALRQGHSKDLQLYSKRGGDDMPSVPSPLGEELLHDPFRRLV</sequence>
<reference evidence="2" key="1">
    <citation type="submission" date="2025-08" db="UniProtKB">
        <authorList>
            <consortium name="RefSeq"/>
        </authorList>
    </citation>
    <scope>IDENTIFICATION</scope>
    <source>
        <tissue evidence="2">Muscle</tissue>
    </source>
</reference>
<dbReference type="PANTHER" id="PTHR11935">
    <property type="entry name" value="BETA LACTAMASE DOMAIN"/>
    <property type="match status" value="1"/>
</dbReference>
<proteinExistence type="predicted"/>
<dbReference type="GO" id="GO:0004416">
    <property type="term" value="F:hydroxyacylglutathione hydrolase activity"/>
    <property type="evidence" value="ECO:0007669"/>
    <property type="project" value="TreeGrafter"/>
</dbReference>
<protein>
    <submittedName>
        <fullName evidence="2">LOW QUALITY PROTEIN: hydroxyacylglutathione hydrolase-like protein</fullName>
    </submittedName>
</protein>
<dbReference type="Proteomes" id="UP000504628">
    <property type="component" value="Chromosome 3"/>
</dbReference>
<organism evidence="1 2">
    <name type="scientific">Phyllostomus discolor</name>
    <name type="common">pale spear-nosed bat</name>
    <dbReference type="NCBI Taxonomy" id="89673"/>
    <lineage>
        <taxon>Eukaryota</taxon>
        <taxon>Metazoa</taxon>
        <taxon>Chordata</taxon>
        <taxon>Craniata</taxon>
        <taxon>Vertebrata</taxon>
        <taxon>Euteleostomi</taxon>
        <taxon>Mammalia</taxon>
        <taxon>Eutheria</taxon>
        <taxon>Laurasiatheria</taxon>
        <taxon>Chiroptera</taxon>
        <taxon>Yangochiroptera</taxon>
        <taxon>Phyllostomidae</taxon>
        <taxon>Phyllostominae</taxon>
        <taxon>Phyllostomus</taxon>
    </lineage>
</organism>
<dbReference type="Gene3D" id="3.60.15.10">
    <property type="entry name" value="Ribonuclease Z/Hydroxyacylglutathione hydrolase-like"/>
    <property type="match status" value="1"/>
</dbReference>
<name>A0A7E6DAJ3_9CHIR</name>
<dbReference type="GeneID" id="114507939"/>
<gene>
    <name evidence="2" type="primary">HAGHL</name>
</gene>